<protein>
    <recommendedName>
        <fullName evidence="3">Methyltransferase domain-containing protein</fullName>
    </recommendedName>
</protein>
<gene>
    <name evidence="2" type="ORF">AVDCRST_MAG18-736</name>
</gene>
<feature type="region of interest" description="Disordered" evidence="1">
    <location>
        <begin position="1"/>
        <end position="20"/>
    </location>
</feature>
<reference evidence="2" key="1">
    <citation type="submission" date="2020-02" db="EMBL/GenBank/DDBJ databases">
        <authorList>
            <person name="Meier V. D."/>
        </authorList>
    </citation>
    <scope>NUCLEOTIDE SEQUENCE</scope>
    <source>
        <strain evidence="2">AVDCRST_MAG18</strain>
    </source>
</reference>
<evidence type="ECO:0008006" key="3">
    <source>
        <dbReference type="Google" id="ProtNLM"/>
    </source>
</evidence>
<organism evidence="2">
    <name type="scientific">uncultured Thermomicrobiales bacterium</name>
    <dbReference type="NCBI Taxonomy" id="1645740"/>
    <lineage>
        <taxon>Bacteria</taxon>
        <taxon>Pseudomonadati</taxon>
        <taxon>Thermomicrobiota</taxon>
        <taxon>Thermomicrobia</taxon>
        <taxon>Thermomicrobiales</taxon>
        <taxon>environmental samples</taxon>
    </lineage>
</organism>
<proteinExistence type="predicted"/>
<sequence length="95" mass="9886">MTGEQGTGPGGHASSTGQALTGSDWLDVHFEMARPEYEAQLRAVGIRPGWRVLDAASGAGSFLSWLAELVGPSGRLAALDLAPDNLALVERRVAA</sequence>
<dbReference type="InterPro" id="IPR029063">
    <property type="entry name" value="SAM-dependent_MTases_sf"/>
</dbReference>
<evidence type="ECO:0000313" key="2">
    <source>
        <dbReference type="EMBL" id="CAA9556738.1"/>
    </source>
</evidence>
<dbReference type="AlphaFoldDB" id="A0A6J4URA7"/>
<name>A0A6J4URA7_9BACT</name>
<accession>A0A6J4URA7</accession>
<dbReference type="Gene3D" id="3.40.50.150">
    <property type="entry name" value="Vaccinia Virus protein VP39"/>
    <property type="match status" value="1"/>
</dbReference>
<evidence type="ECO:0000256" key="1">
    <source>
        <dbReference type="SAM" id="MobiDB-lite"/>
    </source>
</evidence>
<dbReference type="EMBL" id="CADCWN010000053">
    <property type="protein sequence ID" value="CAA9556738.1"/>
    <property type="molecule type" value="Genomic_DNA"/>
</dbReference>
<feature type="compositionally biased region" description="Gly residues" evidence="1">
    <location>
        <begin position="1"/>
        <end position="11"/>
    </location>
</feature>
<dbReference type="SUPFAM" id="SSF53335">
    <property type="entry name" value="S-adenosyl-L-methionine-dependent methyltransferases"/>
    <property type="match status" value="1"/>
</dbReference>